<dbReference type="Pfam" id="PF00596">
    <property type="entry name" value="Aldolase_II"/>
    <property type="match status" value="1"/>
</dbReference>
<name>A0A1N6TL32_AQUAC</name>
<dbReference type="Gene3D" id="3.40.225.10">
    <property type="entry name" value="Class II aldolase/adducin N-terminal domain"/>
    <property type="match status" value="1"/>
</dbReference>
<organism evidence="4 5">
    <name type="scientific">Aquipseudomonas alcaligenes</name>
    <name type="common">Pseudomonas alcaligenes</name>
    <dbReference type="NCBI Taxonomy" id="43263"/>
    <lineage>
        <taxon>Bacteria</taxon>
        <taxon>Pseudomonadati</taxon>
        <taxon>Pseudomonadota</taxon>
        <taxon>Gammaproteobacteria</taxon>
        <taxon>Pseudomonadales</taxon>
        <taxon>Pseudomonadaceae</taxon>
        <taxon>Aquipseudomonas</taxon>
    </lineage>
</organism>
<dbReference type="PANTHER" id="PTHR22789">
    <property type="entry name" value="FUCULOSE PHOSPHATE ALDOLASE"/>
    <property type="match status" value="1"/>
</dbReference>
<reference evidence="4 5" key="1">
    <citation type="submission" date="2017-01" db="EMBL/GenBank/DDBJ databases">
        <authorList>
            <person name="Mah S.A."/>
            <person name="Swanson W.J."/>
            <person name="Moy G.W."/>
            <person name="Vacquier V.D."/>
        </authorList>
    </citation>
    <scope>NUCLEOTIDE SEQUENCE [LARGE SCALE GENOMIC DNA]</scope>
    <source>
        <strain evidence="4 5">RU36E</strain>
    </source>
</reference>
<evidence type="ECO:0000259" key="3">
    <source>
        <dbReference type="SMART" id="SM01007"/>
    </source>
</evidence>
<sequence length="209" mass="22699">MSIEREAREAVVRTAVRLADQGYLAGVGGNLALRIDAERIAVTPSASDYYAMRADDICVLRLADLQQLSGHGKPSVESGLHARMFKARPDCWASVHTHQPVASAFTLLDRPLPVSDAEARQRIGGDVPVCAYAPSGTGWLASNVGKRVRRDLNAYLMRNHGAVCLGATLEDACRVVQLLEQEAIAWFQRALATQPENRACRHALVALNS</sequence>
<proteinExistence type="predicted"/>
<dbReference type="InterPro" id="IPR036409">
    <property type="entry name" value="Aldolase_II/adducin_N_sf"/>
</dbReference>
<dbReference type="GO" id="GO:0005829">
    <property type="term" value="C:cytosol"/>
    <property type="evidence" value="ECO:0007669"/>
    <property type="project" value="TreeGrafter"/>
</dbReference>
<dbReference type="RefSeq" id="WP_076426777.1">
    <property type="nucleotide sequence ID" value="NZ_FTMP01000005.1"/>
</dbReference>
<dbReference type="AlphaFoldDB" id="A0A1N6TL32"/>
<feature type="domain" description="Class II aldolase/adducin N-terminal" evidence="3">
    <location>
        <begin position="9"/>
        <end position="187"/>
    </location>
</feature>
<dbReference type="InterPro" id="IPR001303">
    <property type="entry name" value="Aldolase_II/adducin_N"/>
</dbReference>
<evidence type="ECO:0000313" key="5">
    <source>
        <dbReference type="Proteomes" id="UP000185841"/>
    </source>
</evidence>
<dbReference type="SMART" id="SM01007">
    <property type="entry name" value="Aldolase_II"/>
    <property type="match status" value="1"/>
</dbReference>
<gene>
    <name evidence="4" type="ORF">SAMN05878282_10572</name>
</gene>
<dbReference type="InterPro" id="IPR050197">
    <property type="entry name" value="Aldolase_class_II_sugar_metab"/>
</dbReference>
<accession>A0A1N6TL32</accession>
<dbReference type="PANTHER" id="PTHR22789:SF0">
    <property type="entry name" value="3-OXO-TETRONATE 4-PHOSPHATE DECARBOXYLASE-RELATED"/>
    <property type="match status" value="1"/>
</dbReference>
<evidence type="ECO:0000256" key="2">
    <source>
        <dbReference type="ARBA" id="ARBA00023239"/>
    </source>
</evidence>
<keyword evidence="1" id="KW-0479">Metal-binding</keyword>
<dbReference type="Proteomes" id="UP000185841">
    <property type="component" value="Unassembled WGS sequence"/>
</dbReference>
<dbReference type="GO" id="GO:0019323">
    <property type="term" value="P:pentose catabolic process"/>
    <property type="evidence" value="ECO:0007669"/>
    <property type="project" value="TreeGrafter"/>
</dbReference>
<dbReference type="SUPFAM" id="SSF53639">
    <property type="entry name" value="AraD/HMP-PK domain-like"/>
    <property type="match status" value="1"/>
</dbReference>
<keyword evidence="2" id="KW-0456">Lyase</keyword>
<evidence type="ECO:0000256" key="1">
    <source>
        <dbReference type="ARBA" id="ARBA00022723"/>
    </source>
</evidence>
<dbReference type="GO" id="GO:0046872">
    <property type="term" value="F:metal ion binding"/>
    <property type="evidence" value="ECO:0007669"/>
    <property type="project" value="UniProtKB-KW"/>
</dbReference>
<protein>
    <submittedName>
        <fullName evidence="4">L-fuculose-phosphate aldolase</fullName>
    </submittedName>
</protein>
<dbReference type="GO" id="GO:0016832">
    <property type="term" value="F:aldehyde-lyase activity"/>
    <property type="evidence" value="ECO:0007669"/>
    <property type="project" value="TreeGrafter"/>
</dbReference>
<evidence type="ECO:0000313" key="4">
    <source>
        <dbReference type="EMBL" id="SIQ53806.1"/>
    </source>
</evidence>
<dbReference type="EMBL" id="FTMP01000005">
    <property type="protein sequence ID" value="SIQ53806.1"/>
    <property type="molecule type" value="Genomic_DNA"/>
</dbReference>